<evidence type="ECO:0000256" key="3">
    <source>
        <dbReference type="ARBA" id="ARBA00004496"/>
    </source>
</evidence>
<dbReference type="PANTHER" id="PTHR23065">
    <property type="entry name" value="PROLINE-SERINE-THREONINE PHOSPHATASE INTERACTING PROTEIN 1"/>
    <property type="match status" value="1"/>
</dbReference>
<evidence type="ECO:0000256" key="14">
    <source>
        <dbReference type="SAM" id="Coils"/>
    </source>
</evidence>
<dbReference type="GO" id="GO:0005886">
    <property type="term" value="C:plasma membrane"/>
    <property type="evidence" value="ECO:0007669"/>
    <property type="project" value="UniProtKB-SubCell"/>
</dbReference>
<protein>
    <recommendedName>
        <fullName evidence="20">Protein kinase C and casein kinase substrate in neurons protein 2</fullName>
    </recommendedName>
</protein>
<evidence type="ECO:0000256" key="6">
    <source>
        <dbReference type="ARBA" id="ARBA00022490"/>
    </source>
</evidence>
<evidence type="ECO:0000256" key="7">
    <source>
        <dbReference type="ARBA" id="ARBA00022553"/>
    </source>
</evidence>
<dbReference type="EMBL" id="JAFNEN010000802">
    <property type="protein sequence ID" value="KAG8177214.1"/>
    <property type="molecule type" value="Genomic_DNA"/>
</dbReference>
<gene>
    <name evidence="18" type="ORF">JTE90_019378</name>
</gene>
<keyword evidence="8 13" id="KW-0175">Coiled coil</keyword>
<evidence type="ECO:0000256" key="4">
    <source>
        <dbReference type="ARBA" id="ARBA00022443"/>
    </source>
</evidence>
<evidence type="ECO:0000256" key="11">
    <source>
        <dbReference type="ARBA" id="ARBA00064966"/>
    </source>
</evidence>
<dbReference type="Pfam" id="PF00018">
    <property type="entry name" value="SH3_1"/>
    <property type="match status" value="1"/>
</dbReference>
<feature type="coiled-coil region" evidence="14">
    <location>
        <begin position="185"/>
        <end position="223"/>
    </location>
</feature>
<evidence type="ECO:0000256" key="12">
    <source>
        <dbReference type="PROSITE-ProRule" id="PRU00192"/>
    </source>
</evidence>
<evidence type="ECO:0000259" key="17">
    <source>
        <dbReference type="PROSITE" id="PS51741"/>
    </source>
</evidence>
<dbReference type="CDD" id="cd07655">
    <property type="entry name" value="F-BAR_PACSIN"/>
    <property type="match status" value="1"/>
</dbReference>
<sequence>MSHHSDDGMLIPCSDSFWEPGNYKKTTKRIEDGFRLSNDMITLIQERCEIEKVFAKSLRNWSKKWNELIEKGPEYGTTEAAWKSALVEADRRCDMHIRVKDRLVSDVVTQIKQWQKDNYHKSMMTLKERKEMDDAFKKAQKPWAKLLQKVNKCKSEYHTACKNERSAINQERNASSDTSLSPDQVKKLQDRVSKCKDEVQKTKERYEQALREINDYNAKYMEDMTVVFDKCQEFEEKRLEFFKEMLFGISSCLNISTDQELPQIYEEYRHSIQNADASKDLKWWSGNHGVGMAMNWPVFEEYNPDFHNISKKEKKNHNDGNIILTNVHSNHAKNGNKEKNLSNRNSAISTNGGPDANPFDDDQEDWEDGSNEALVDNGEPGVPVKALYDYEGAEADELSFKAGEIFDKLEDEDEQGWCKGRKGGRVGLYPANYVVLATN</sequence>
<dbReference type="SMART" id="SM00326">
    <property type="entry name" value="SH3"/>
    <property type="match status" value="1"/>
</dbReference>
<comment type="subcellular location">
    <subcellularLocation>
        <location evidence="2">Cell membrane</location>
    </subcellularLocation>
    <subcellularLocation>
        <location evidence="3">Cytoplasm</location>
    </subcellularLocation>
    <subcellularLocation>
        <location evidence="1">Endomembrane system</location>
        <topology evidence="1">Peripheral membrane protein</topology>
    </subcellularLocation>
</comment>
<dbReference type="PROSITE" id="PS50002">
    <property type="entry name" value="SH3"/>
    <property type="match status" value="1"/>
</dbReference>
<feature type="domain" description="F-BAR" evidence="17">
    <location>
        <begin position="9"/>
        <end position="280"/>
    </location>
</feature>
<keyword evidence="4 12" id="KW-0728">SH3 domain</keyword>
<dbReference type="GO" id="GO:0007010">
    <property type="term" value="P:cytoskeleton organization"/>
    <property type="evidence" value="ECO:0007669"/>
    <property type="project" value="TreeGrafter"/>
</dbReference>
<dbReference type="GO" id="GO:0005768">
    <property type="term" value="C:endosome"/>
    <property type="evidence" value="ECO:0007669"/>
    <property type="project" value="TreeGrafter"/>
</dbReference>
<dbReference type="InterPro" id="IPR001060">
    <property type="entry name" value="FCH_dom"/>
</dbReference>
<comment type="function">
    <text evidence="10">Plays a role in endocytosis and regulates internalization of plasma membrane proteins. Overexpression impairs internalization of SLC2A1/GLUT1 and TRPV4 and increases the levels of SLC2A1/GLUT1 and TRPV4 at the cell membrane. Inhibits the TRPV4 calcium channel activity.</text>
</comment>
<dbReference type="Proteomes" id="UP000827092">
    <property type="component" value="Unassembled WGS sequence"/>
</dbReference>
<evidence type="ECO:0000313" key="18">
    <source>
        <dbReference type="EMBL" id="KAG8177214.1"/>
    </source>
</evidence>
<accession>A0AAV6TZX5</accession>
<feature type="region of interest" description="Disordered" evidence="15">
    <location>
        <begin position="327"/>
        <end position="380"/>
    </location>
</feature>
<keyword evidence="5" id="KW-1003">Cell membrane</keyword>
<keyword evidence="9" id="KW-0472">Membrane</keyword>
<evidence type="ECO:0000256" key="15">
    <source>
        <dbReference type="SAM" id="MobiDB-lite"/>
    </source>
</evidence>
<dbReference type="FunFam" id="2.30.30.40:FF:000014">
    <property type="entry name" value="Kinase C and casein kinase substrate in neurons protein"/>
    <property type="match status" value="1"/>
</dbReference>
<keyword evidence="6" id="KW-0963">Cytoplasm</keyword>
<feature type="domain" description="SH3" evidence="16">
    <location>
        <begin position="379"/>
        <end position="439"/>
    </location>
</feature>
<evidence type="ECO:0000259" key="16">
    <source>
        <dbReference type="PROSITE" id="PS50002"/>
    </source>
</evidence>
<keyword evidence="19" id="KW-1185">Reference proteome</keyword>
<dbReference type="InterPro" id="IPR031160">
    <property type="entry name" value="F_BAR_dom"/>
</dbReference>
<proteinExistence type="predicted"/>
<reference evidence="18 19" key="1">
    <citation type="journal article" date="2022" name="Nat. Ecol. Evol.">
        <title>A masculinizing supergene underlies an exaggerated male reproductive morph in a spider.</title>
        <authorList>
            <person name="Hendrickx F."/>
            <person name="De Corte Z."/>
            <person name="Sonet G."/>
            <person name="Van Belleghem S.M."/>
            <person name="Kostlbacher S."/>
            <person name="Vangestel C."/>
        </authorList>
    </citation>
    <scope>NUCLEOTIDE SEQUENCE [LARGE SCALE GENOMIC DNA]</scope>
    <source>
        <strain evidence="18">W744_W776</strain>
    </source>
</reference>
<dbReference type="InterPro" id="IPR001452">
    <property type="entry name" value="SH3_domain"/>
</dbReference>
<dbReference type="AlphaFoldDB" id="A0AAV6TZX5"/>
<dbReference type="Gene3D" id="1.20.1270.60">
    <property type="entry name" value="Arfaptin homology (AH) domain/BAR domain"/>
    <property type="match status" value="1"/>
</dbReference>
<evidence type="ECO:0000256" key="1">
    <source>
        <dbReference type="ARBA" id="ARBA00004184"/>
    </source>
</evidence>
<feature type="compositionally biased region" description="Acidic residues" evidence="15">
    <location>
        <begin position="358"/>
        <end position="370"/>
    </location>
</feature>
<organism evidence="18 19">
    <name type="scientific">Oedothorax gibbosus</name>
    <dbReference type="NCBI Taxonomy" id="931172"/>
    <lineage>
        <taxon>Eukaryota</taxon>
        <taxon>Metazoa</taxon>
        <taxon>Ecdysozoa</taxon>
        <taxon>Arthropoda</taxon>
        <taxon>Chelicerata</taxon>
        <taxon>Arachnida</taxon>
        <taxon>Araneae</taxon>
        <taxon>Araneomorphae</taxon>
        <taxon>Entelegynae</taxon>
        <taxon>Araneoidea</taxon>
        <taxon>Linyphiidae</taxon>
        <taxon>Erigoninae</taxon>
        <taxon>Oedothorax</taxon>
    </lineage>
</organism>
<evidence type="ECO:0000256" key="10">
    <source>
        <dbReference type="ARBA" id="ARBA00055545"/>
    </source>
</evidence>
<evidence type="ECO:0008006" key="20">
    <source>
        <dbReference type="Google" id="ProtNLM"/>
    </source>
</evidence>
<keyword evidence="7" id="KW-0597">Phosphoprotein</keyword>
<feature type="compositionally biased region" description="Polar residues" evidence="15">
    <location>
        <begin position="342"/>
        <end position="352"/>
    </location>
</feature>
<dbReference type="SUPFAM" id="SSF50044">
    <property type="entry name" value="SH3-domain"/>
    <property type="match status" value="1"/>
</dbReference>
<dbReference type="PRINTS" id="PR00452">
    <property type="entry name" value="SH3DOMAIN"/>
</dbReference>
<dbReference type="CDD" id="cd11843">
    <property type="entry name" value="SH3_PACSIN"/>
    <property type="match status" value="1"/>
</dbReference>
<dbReference type="GO" id="GO:0005543">
    <property type="term" value="F:phospholipid binding"/>
    <property type="evidence" value="ECO:0007669"/>
    <property type="project" value="TreeGrafter"/>
</dbReference>
<dbReference type="InterPro" id="IPR036028">
    <property type="entry name" value="SH3-like_dom_sf"/>
</dbReference>
<dbReference type="Gene3D" id="2.30.30.40">
    <property type="entry name" value="SH3 Domains"/>
    <property type="match status" value="1"/>
</dbReference>
<dbReference type="GO" id="GO:0030100">
    <property type="term" value="P:regulation of endocytosis"/>
    <property type="evidence" value="ECO:0007669"/>
    <property type="project" value="TreeGrafter"/>
</dbReference>
<name>A0AAV6TZX5_9ARAC</name>
<dbReference type="PROSITE" id="PS51741">
    <property type="entry name" value="F_BAR"/>
    <property type="match status" value="1"/>
</dbReference>
<dbReference type="GO" id="GO:0097320">
    <property type="term" value="P:plasma membrane tubulation"/>
    <property type="evidence" value="ECO:0007669"/>
    <property type="project" value="TreeGrafter"/>
</dbReference>
<dbReference type="InterPro" id="IPR027267">
    <property type="entry name" value="AH/BAR_dom_sf"/>
</dbReference>
<dbReference type="SMART" id="SM00055">
    <property type="entry name" value="FCH"/>
    <property type="match status" value="1"/>
</dbReference>
<comment type="subunit">
    <text evidence="11">Homodimer. May form heterooligomers with other PACSINs. Interacts (via SH3 domain) with DNM1, SYNJ1 and WASL. Interacts with TRPV4.</text>
</comment>
<evidence type="ECO:0000256" key="13">
    <source>
        <dbReference type="PROSITE-ProRule" id="PRU01077"/>
    </source>
</evidence>
<dbReference type="FunFam" id="1.20.1270.60:FF:000009">
    <property type="entry name" value="Protein kinase C and casein kinase substrate in neurons 2"/>
    <property type="match status" value="1"/>
</dbReference>
<evidence type="ECO:0000256" key="5">
    <source>
        <dbReference type="ARBA" id="ARBA00022475"/>
    </source>
</evidence>
<evidence type="ECO:0000256" key="9">
    <source>
        <dbReference type="ARBA" id="ARBA00023136"/>
    </source>
</evidence>
<dbReference type="PANTHER" id="PTHR23065:SF11">
    <property type="entry name" value="SYNDAPIN, ISOFORM C"/>
    <property type="match status" value="1"/>
</dbReference>
<evidence type="ECO:0000313" key="19">
    <source>
        <dbReference type="Proteomes" id="UP000827092"/>
    </source>
</evidence>
<dbReference type="Pfam" id="PF00611">
    <property type="entry name" value="FCH"/>
    <property type="match status" value="1"/>
</dbReference>
<comment type="caution">
    <text evidence="18">The sequence shown here is derived from an EMBL/GenBank/DDBJ whole genome shotgun (WGS) entry which is preliminary data.</text>
</comment>
<evidence type="ECO:0000256" key="8">
    <source>
        <dbReference type="ARBA" id="ARBA00023054"/>
    </source>
</evidence>
<dbReference type="SUPFAM" id="SSF103657">
    <property type="entry name" value="BAR/IMD domain-like"/>
    <property type="match status" value="1"/>
</dbReference>
<evidence type="ECO:0000256" key="2">
    <source>
        <dbReference type="ARBA" id="ARBA00004236"/>
    </source>
</evidence>